<dbReference type="NCBIfam" id="TIGR01763">
    <property type="entry name" value="MalateDH_bact"/>
    <property type="match status" value="1"/>
</dbReference>
<dbReference type="InterPro" id="IPR011275">
    <property type="entry name" value="Malate_DH_type3"/>
</dbReference>
<evidence type="ECO:0000313" key="7">
    <source>
        <dbReference type="Proteomes" id="UP000286954"/>
    </source>
</evidence>
<feature type="active site" description="Proton acceptor" evidence="5">
    <location>
        <position position="178"/>
    </location>
</feature>
<protein>
    <recommendedName>
        <fullName evidence="5">Malate dehydrogenase</fullName>
        <ecNumber evidence="5">1.1.1.37</ecNumber>
    </recommendedName>
</protein>
<dbReference type="GO" id="GO:0004459">
    <property type="term" value="F:L-lactate dehydrogenase (NAD+) activity"/>
    <property type="evidence" value="ECO:0007669"/>
    <property type="project" value="TreeGrafter"/>
</dbReference>
<dbReference type="EC" id="1.1.1.37" evidence="5"/>
<dbReference type="RefSeq" id="WP_127565048.1">
    <property type="nucleotide sequence ID" value="NZ_BMFB01000004.1"/>
</dbReference>
<dbReference type="SUPFAM" id="SSF56327">
    <property type="entry name" value="LDH C-terminal domain-like"/>
    <property type="match status" value="1"/>
</dbReference>
<dbReference type="EMBL" id="CP018911">
    <property type="protein sequence ID" value="AZU02575.1"/>
    <property type="molecule type" value="Genomic_DNA"/>
</dbReference>
<dbReference type="FunFam" id="3.40.50.720:FF:000018">
    <property type="entry name" value="Malate dehydrogenase"/>
    <property type="match status" value="1"/>
</dbReference>
<sequence length="322" mass="33926">MARKKIALIGAGMIGGTLAHIAAREELGDVVLMDLAEGTAKGKALDIAEASPVFGKDSHLSGGSVEDYSPIKGADVCIVTAGVPRKPGMSRDDLLGINLKVMKSVGEGIKKFAPNAFVICITNPLDAMVWALREFSGLPHNMVVGMAGVLDSARFRWFLAEEFKVSVEDVTAFVMGGHGDTMVPLTRYSTVAGIPVPDMIAMGWTTQEKMDAIVDRTRSGGGEIVQLLGNGSAFYAPAESAIAMAKSYLNDKKRVLPCAVHLSGEFGVKDMYVGVPVVIGAGGAEKIVEISLNADEQTMFDHSVDAVKGLVKACKDIDPSLA</sequence>
<dbReference type="FunFam" id="3.90.110.10:FF:000004">
    <property type="entry name" value="Malate dehydrogenase"/>
    <property type="match status" value="1"/>
</dbReference>
<dbReference type="InterPro" id="IPR001236">
    <property type="entry name" value="Lactate/malate_DH_N"/>
</dbReference>
<dbReference type="InterPro" id="IPR015955">
    <property type="entry name" value="Lactate_DH/Glyco_Ohase_4_C"/>
</dbReference>
<dbReference type="InterPro" id="IPR036291">
    <property type="entry name" value="NAD(P)-bd_dom_sf"/>
</dbReference>
<feature type="binding site" evidence="5">
    <location>
        <position position="98"/>
    </location>
    <ligand>
        <name>NAD(+)</name>
        <dbReference type="ChEBI" id="CHEBI:57540"/>
    </ligand>
</feature>
<dbReference type="CDD" id="cd01339">
    <property type="entry name" value="LDH-like_MDH"/>
    <property type="match status" value="1"/>
</dbReference>
<dbReference type="PIRSF" id="PIRSF000102">
    <property type="entry name" value="Lac_mal_DH"/>
    <property type="match status" value="1"/>
</dbReference>
<gene>
    <name evidence="5" type="primary">mdh</name>
    <name evidence="6" type="ORF">X907_0024</name>
</gene>
<keyword evidence="3 5" id="KW-0560">Oxidoreductase</keyword>
<dbReference type="NCBIfam" id="NF004863">
    <property type="entry name" value="PRK06223.1"/>
    <property type="match status" value="1"/>
</dbReference>
<dbReference type="Pfam" id="PF00056">
    <property type="entry name" value="Ldh_1_N"/>
    <property type="match status" value="1"/>
</dbReference>
<comment type="catalytic activity">
    <reaction evidence="5">
        <text>(S)-malate + NAD(+) = oxaloacetate + NADH + H(+)</text>
        <dbReference type="Rhea" id="RHEA:21432"/>
        <dbReference type="ChEBI" id="CHEBI:15378"/>
        <dbReference type="ChEBI" id="CHEBI:15589"/>
        <dbReference type="ChEBI" id="CHEBI:16452"/>
        <dbReference type="ChEBI" id="CHEBI:57540"/>
        <dbReference type="ChEBI" id="CHEBI:57945"/>
        <dbReference type="EC" id="1.1.1.37"/>
    </reaction>
</comment>
<dbReference type="OrthoDB" id="9802969at2"/>
<dbReference type="GO" id="GO:0006099">
    <property type="term" value="P:tricarboxylic acid cycle"/>
    <property type="evidence" value="ECO:0007669"/>
    <property type="project" value="UniProtKB-UniRule"/>
</dbReference>
<feature type="binding site" evidence="5">
    <location>
        <position position="34"/>
    </location>
    <ligand>
        <name>NAD(+)</name>
        <dbReference type="ChEBI" id="CHEBI:57540"/>
    </ligand>
</feature>
<keyword evidence="4 5" id="KW-0520">NAD</keyword>
<evidence type="ECO:0000256" key="5">
    <source>
        <dbReference type="HAMAP-Rule" id="MF_00487"/>
    </source>
</evidence>
<feature type="binding site" evidence="5">
    <location>
        <position position="91"/>
    </location>
    <ligand>
        <name>substrate</name>
    </ligand>
</feature>
<dbReference type="HAMAP" id="MF_00487">
    <property type="entry name" value="Malate_dehydrog_3"/>
    <property type="match status" value="1"/>
</dbReference>
<dbReference type="Gene3D" id="3.40.50.720">
    <property type="entry name" value="NAD(P)-binding Rossmann-like Domain"/>
    <property type="match status" value="1"/>
</dbReference>
<organism evidence="6 7">
    <name type="scientific">Glycocaulis alkaliphilus</name>
    <dbReference type="NCBI Taxonomy" id="1434191"/>
    <lineage>
        <taxon>Bacteria</taxon>
        <taxon>Pseudomonadati</taxon>
        <taxon>Pseudomonadota</taxon>
        <taxon>Alphaproteobacteria</taxon>
        <taxon>Maricaulales</taxon>
        <taxon>Maricaulaceae</taxon>
        <taxon>Glycocaulis</taxon>
    </lineage>
</organism>
<evidence type="ECO:0000313" key="6">
    <source>
        <dbReference type="EMBL" id="AZU02575.1"/>
    </source>
</evidence>
<dbReference type="KEGG" id="gak:X907_0024"/>
<dbReference type="Gene3D" id="3.90.110.10">
    <property type="entry name" value="Lactate dehydrogenase/glycoside hydrolase, family 4, C-terminal"/>
    <property type="match status" value="1"/>
</dbReference>
<evidence type="ECO:0000256" key="3">
    <source>
        <dbReference type="ARBA" id="ARBA00023002"/>
    </source>
</evidence>
<comment type="similarity">
    <text evidence="5">Belongs to the LDH/MDH superfamily. MDH type 3 family.</text>
</comment>
<evidence type="ECO:0000256" key="4">
    <source>
        <dbReference type="ARBA" id="ARBA00023027"/>
    </source>
</evidence>
<dbReference type="GO" id="GO:0030060">
    <property type="term" value="F:L-malate dehydrogenase (NAD+) activity"/>
    <property type="evidence" value="ECO:0007669"/>
    <property type="project" value="UniProtKB-UniRule"/>
</dbReference>
<dbReference type="InterPro" id="IPR022383">
    <property type="entry name" value="Lactate/malate_DH_C"/>
</dbReference>
<feature type="binding site" evidence="5">
    <location>
        <position position="154"/>
    </location>
    <ligand>
        <name>substrate</name>
    </ligand>
</feature>
<dbReference type="GO" id="GO:0006089">
    <property type="term" value="P:lactate metabolic process"/>
    <property type="evidence" value="ECO:0007669"/>
    <property type="project" value="TreeGrafter"/>
</dbReference>
<dbReference type="Pfam" id="PF02866">
    <property type="entry name" value="Ldh_1_C"/>
    <property type="match status" value="1"/>
</dbReference>
<evidence type="ECO:0000256" key="2">
    <source>
        <dbReference type="ARBA" id="ARBA00022532"/>
    </source>
</evidence>
<feature type="binding site" evidence="5">
    <location>
        <position position="123"/>
    </location>
    <ligand>
        <name>substrate</name>
    </ligand>
</feature>
<keyword evidence="2 5" id="KW-0816">Tricarboxylic acid cycle</keyword>
<accession>A0A3T0E5C6</accession>
<name>A0A3T0E5C6_9PROT</name>
<dbReference type="PANTHER" id="PTHR43128">
    <property type="entry name" value="L-2-HYDROXYCARBOXYLATE DEHYDROGENASE (NAD(P)(+))"/>
    <property type="match status" value="1"/>
</dbReference>
<dbReference type="PRINTS" id="PR00086">
    <property type="entry name" value="LLDHDRGNASE"/>
</dbReference>
<reference evidence="6 7" key="1">
    <citation type="submission" date="2016-12" db="EMBL/GenBank/DDBJ databases">
        <title>The genome of dimorphic prosthecate Glycocaulis alkaliphilus 6b-8t, isolated from crude oil dictates its adaptability in petroleum environments.</title>
        <authorList>
            <person name="Wu X.-L."/>
            <person name="Geng S."/>
        </authorList>
    </citation>
    <scope>NUCLEOTIDE SEQUENCE [LARGE SCALE GENOMIC DNA]</scope>
    <source>
        <strain evidence="6 7">6B-8</strain>
    </source>
</reference>
<dbReference type="InterPro" id="IPR001557">
    <property type="entry name" value="L-lactate/malate_DH"/>
</dbReference>
<dbReference type="SUPFAM" id="SSF51735">
    <property type="entry name" value="NAD(P)-binding Rossmann-fold domains"/>
    <property type="match status" value="1"/>
</dbReference>
<dbReference type="AlphaFoldDB" id="A0A3T0E5C6"/>
<evidence type="ECO:0000256" key="1">
    <source>
        <dbReference type="ARBA" id="ARBA00003966"/>
    </source>
</evidence>
<proteinExistence type="inferred from homology"/>
<feature type="binding site" evidence="5">
    <location>
        <begin position="121"/>
        <end position="123"/>
    </location>
    <ligand>
        <name>NAD(+)</name>
        <dbReference type="ChEBI" id="CHEBI:57540"/>
    </ligand>
</feature>
<keyword evidence="7" id="KW-1185">Reference proteome</keyword>
<dbReference type="PANTHER" id="PTHR43128:SF16">
    <property type="entry name" value="L-LACTATE DEHYDROGENASE"/>
    <property type="match status" value="1"/>
</dbReference>
<feature type="binding site" evidence="5">
    <location>
        <begin position="10"/>
        <end position="15"/>
    </location>
    <ligand>
        <name>NAD(+)</name>
        <dbReference type="ChEBI" id="CHEBI:57540"/>
    </ligand>
</feature>
<comment type="function">
    <text evidence="1 5">Catalyzes the reversible oxidation of malate to oxaloacetate.</text>
</comment>
<dbReference type="Proteomes" id="UP000286954">
    <property type="component" value="Chromosome"/>
</dbReference>
<feature type="binding site" evidence="5">
    <location>
        <position position="85"/>
    </location>
    <ligand>
        <name>substrate</name>
    </ligand>
</feature>